<protein>
    <submittedName>
        <fullName evidence="2">Glycosyl hydrolase family 28-related protein</fullName>
    </submittedName>
</protein>
<reference evidence="3" key="1">
    <citation type="journal article" date="2019" name="Int. J. Syst. Evol. Microbiol.">
        <title>The Global Catalogue of Microorganisms (GCM) 10K type strain sequencing project: providing services to taxonomists for standard genome sequencing and annotation.</title>
        <authorList>
            <consortium name="The Broad Institute Genomics Platform"/>
            <consortium name="The Broad Institute Genome Sequencing Center for Infectious Disease"/>
            <person name="Wu L."/>
            <person name="Ma J."/>
        </authorList>
    </citation>
    <scope>NUCLEOTIDE SEQUENCE [LARGE SCALE GENOMIC DNA]</scope>
    <source>
        <strain evidence="3">CCM 8950</strain>
    </source>
</reference>
<organism evidence="2 3">
    <name type="scientific">Secundilactobacillus hailunensis</name>
    <dbReference type="NCBI Taxonomy" id="2559923"/>
    <lineage>
        <taxon>Bacteria</taxon>
        <taxon>Bacillati</taxon>
        <taxon>Bacillota</taxon>
        <taxon>Bacilli</taxon>
        <taxon>Lactobacillales</taxon>
        <taxon>Lactobacillaceae</taxon>
        <taxon>Secundilactobacillus</taxon>
    </lineage>
</organism>
<accession>A0ABW1TC05</accession>
<evidence type="ECO:0000313" key="3">
    <source>
        <dbReference type="Proteomes" id="UP001596190"/>
    </source>
</evidence>
<dbReference type="RefSeq" id="WP_137630483.1">
    <property type="nucleotide sequence ID" value="NZ_BJDO01000008.1"/>
</dbReference>
<dbReference type="InterPro" id="IPR011050">
    <property type="entry name" value="Pectin_lyase_fold/virulence"/>
</dbReference>
<feature type="domain" description="Rhamnogalacturonase A/B/Epimerase-like pectate lyase" evidence="1">
    <location>
        <begin position="45"/>
        <end position="248"/>
    </location>
</feature>
<name>A0ABW1TC05_9LACO</name>
<keyword evidence="3" id="KW-1185">Reference proteome</keyword>
<evidence type="ECO:0000259" key="1">
    <source>
        <dbReference type="Pfam" id="PF12708"/>
    </source>
</evidence>
<comment type="caution">
    <text evidence="2">The sequence shown here is derived from an EMBL/GenBank/DDBJ whole genome shotgun (WGS) entry which is preliminary data.</text>
</comment>
<dbReference type="EMBL" id="JBHSSA010000057">
    <property type="protein sequence ID" value="MFC6254596.1"/>
    <property type="molecule type" value="Genomic_DNA"/>
</dbReference>
<gene>
    <name evidence="2" type="ORF">ACFP1H_08350</name>
</gene>
<dbReference type="Gene3D" id="2.160.20.10">
    <property type="entry name" value="Single-stranded right-handed beta-helix, Pectin lyase-like"/>
    <property type="match status" value="1"/>
</dbReference>
<evidence type="ECO:0000313" key="2">
    <source>
        <dbReference type="EMBL" id="MFC6254596.1"/>
    </source>
</evidence>
<proteinExistence type="predicted"/>
<dbReference type="InterPro" id="IPR024535">
    <property type="entry name" value="RHGA/B-epi-like_pectate_lyase"/>
</dbReference>
<dbReference type="SUPFAM" id="SSF51126">
    <property type="entry name" value="Pectin lyase-like"/>
    <property type="match status" value="1"/>
</dbReference>
<dbReference type="InterPro" id="IPR012334">
    <property type="entry name" value="Pectin_lyas_fold"/>
</dbReference>
<sequence>MNKTSKMMLSLLVLGLTLGVGWTQFGTGHSNLNSVVTVQAADNTVNVTDQGMVGDGKTDNSAKLQQIINDANASENVTIHVPKGNYLFTNEALNAIVLHSNLTFDFDKGAVFSIKDGNRMPFVYPSPKAGYDGGIRNVTWNNATFRGDYNRSDGQSVFTQSINHAQQVNFNHCTFDNAESPTGHYLDIDGSHGINVENSTFTGFNAQANYDYKEAIQVDYSNHKAMSYHQPGDVYDNLASYDVNVNGNSFVPLSNASGSVKSFAPNPIGQHALYAKGAGGIIHDIHFTNNYVQDAKPLLSDNGDDANIHFECVSNLYISHNTFENKGALGSGNYIRIFNTSPLVKMNNIQITDNNFVNLDPNNRYVYFDNTKGGGISGVKVTGNKITSSKSNIPFVLSAGMNPSDMTVSDNTNNKNVAVKPTDVKNTPKLQKLTGKYKGNQATNKKETYASGYNGQYAKLTAQAAKKYSLYNHIRGHAGWYIYQSKDGWAHASKSGIVYVDMRATADTGNWYRIRFSSNPNAREYWVRSGALQFDSIKYQTYQRTMTPIKKYTMYTKVFNDPQLAKLAGTTSDLGSKPVSITKSANRVSVINGKTSTYYLVNNKYWTRTGAFY</sequence>
<dbReference type="Proteomes" id="UP001596190">
    <property type="component" value="Unassembled WGS sequence"/>
</dbReference>
<dbReference type="Pfam" id="PF12708">
    <property type="entry name" value="Pect-lyase_RHGA_epim"/>
    <property type="match status" value="1"/>
</dbReference>
<dbReference type="GO" id="GO:0016787">
    <property type="term" value="F:hydrolase activity"/>
    <property type="evidence" value="ECO:0007669"/>
    <property type="project" value="UniProtKB-KW"/>
</dbReference>
<keyword evidence="2" id="KW-0378">Hydrolase</keyword>